<dbReference type="GO" id="GO:0005524">
    <property type="term" value="F:ATP binding"/>
    <property type="evidence" value="ECO:0007669"/>
    <property type="project" value="UniProtKB-UniRule"/>
</dbReference>
<sequence length="305" mass="33792">MPASLRDLRQRRSSVTTIKKVTRAMELIAASRIVKAQQRAQSSAPYARELTRAVSAVATFSNVDHPLTTESDNPTRAAVLLITSDRGLAGAYSSSVIRQGEELNQLLRESGKTAVPYLAGRKATAFYAFRRREVAGRWEGFSDAPTYAHAREIADALIEAFLKPTEEGGVDEIHVVYTRFVSMLTQKAEVIRLLPLEVVEGEEPPADSELLPLYEFEPDAETVLDELLPLYVASRIQYCLLQSAASELASRQRAMKSATDNAQQLIERLTREANQARQAEITQEISEIVGGRRPWPRPPPASTKT</sequence>
<evidence type="ECO:0000256" key="1">
    <source>
        <dbReference type="ARBA" id="ARBA00003456"/>
    </source>
</evidence>
<proteinExistence type="inferred from homology"/>
<evidence type="ECO:0000256" key="5">
    <source>
        <dbReference type="ARBA" id="ARBA00022781"/>
    </source>
</evidence>
<protein>
    <recommendedName>
        <fullName evidence="10">ATP synthase gamma chain</fullName>
    </recommendedName>
    <alternativeName>
        <fullName evidence="10">ATP synthase F1 sector gamma subunit</fullName>
    </alternativeName>
    <alternativeName>
        <fullName evidence="10">F-ATPase gamma subunit</fullName>
    </alternativeName>
</protein>
<evidence type="ECO:0000256" key="10">
    <source>
        <dbReference type="HAMAP-Rule" id="MF_00815"/>
    </source>
</evidence>
<keyword evidence="4 10" id="KW-0813">Transport</keyword>
<keyword evidence="6 10" id="KW-0406">Ion transport</keyword>
<evidence type="ECO:0000313" key="13">
    <source>
        <dbReference type="Proteomes" id="UP000198825"/>
    </source>
</evidence>
<keyword evidence="13" id="KW-1185">Reference proteome</keyword>
<evidence type="ECO:0000256" key="3">
    <source>
        <dbReference type="ARBA" id="ARBA00007681"/>
    </source>
</evidence>
<dbReference type="NCBIfam" id="TIGR01146">
    <property type="entry name" value="ATPsyn_F1gamma"/>
    <property type="match status" value="1"/>
</dbReference>
<keyword evidence="8 10" id="KW-0139">CF(1)</keyword>
<accession>A0A1H2M9K8</accession>
<evidence type="ECO:0000256" key="7">
    <source>
        <dbReference type="ARBA" id="ARBA00023136"/>
    </source>
</evidence>
<organism evidence="12 13">
    <name type="scientific">Microlunatus sagamiharensis</name>
    <dbReference type="NCBI Taxonomy" id="546874"/>
    <lineage>
        <taxon>Bacteria</taxon>
        <taxon>Bacillati</taxon>
        <taxon>Actinomycetota</taxon>
        <taxon>Actinomycetes</taxon>
        <taxon>Propionibacteriales</taxon>
        <taxon>Propionibacteriaceae</taxon>
        <taxon>Microlunatus</taxon>
    </lineage>
</organism>
<reference evidence="13" key="1">
    <citation type="submission" date="2016-10" db="EMBL/GenBank/DDBJ databases">
        <authorList>
            <person name="Varghese N."/>
            <person name="Submissions S."/>
        </authorList>
    </citation>
    <scope>NUCLEOTIDE SEQUENCE [LARGE SCALE GENOMIC DNA]</scope>
    <source>
        <strain evidence="13">DSM 21743</strain>
    </source>
</reference>
<dbReference type="Proteomes" id="UP000198825">
    <property type="component" value="Chromosome I"/>
</dbReference>
<dbReference type="NCBIfam" id="NF004145">
    <property type="entry name" value="PRK05621.1-2"/>
    <property type="match status" value="1"/>
</dbReference>
<dbReference type="SUPFAM" id="SSF52943">
    <property type="entry name" value="ATP synthase (F1-ATPase), gamma subunit"/>
    <property type="match status" value="1"/>
</dbReference>
<dbReference type="GO" id="GO:0045259">
    <property type="term" value="C:proton-transporting ATP synthase complex"/>
    <property type="evidence" value="ECO:0007669"/>
    <property type="project" value="UniProtKB-KW"/>
</dbReference>
<dbReference type="HAMAP" id="MF_00815">
    <property type="entry name" value="ATP_synth_gamma_bact"/>
    <property type="match status" value="1"/>
</dbReference>
<evidence type="ECO:0000313" key="12">
    <source>
        <dbReference type="EMBL" id="SDU89859.1"/>
    </source>
</evidence>
<dbReference type="GO" id="GO:0042777">
    <property type="term" value="P:proton motive force-driven plasma membrane ATP synthesis"/>
    <property type="evidence" value="ECO:0007669"/>
    <property type="project" value="UniProtKB-UniRule"/>
</dbReference>
<dbReference type="EMBL" id="LT629799">
    <property type="protein sequence ID" value="SDU89859.1"/>
    <property type="molecule type" value="Genomic_DNA"/>
</dbReference>
<dbReference type="Gene3D" id="3.40.1380.10">
    <property type="match status" value="1"/>
</dbReference>
<evidence type="ECO:0000256" key="2">
    <source>
        <dbReference type="ARBA" id="ARBA00004170"/>
    </source>
</evidence>
<evidence type="ECO:0000256" key="4">
    <source>
        <dbReference type="ARBA" id="ARBA00022448"/>
    </source>
</evidence>
<comment type="subunit">
    <text evidence="10">F-type ATPases have 2 components, CF(1) - the catalytic core - and CF(0) - the membrane proton channel. CF(1) has five subunits: alpha(3), beta(3), gamma(1), delta(1), epsilon(1). CF(0) has three main subunits: a, b and c.</text>
</comment>
<keyword evidence="10" id="KW-1003">Cell membrane</keyword>
<feature type="region of interest" description="Disordered" evidence="11">
    <location>
        <begin position="281"/>
        <end position="305"/>
    </location>
</feature>
<name>A0A1H2M9K8_9ACTN</name>
<evidence type="ECO:0000256" key="11">
    <source>
        <dbReference type="SAM" id="MobiDB-lite"/>
    </source>
</evidence>
<comment type="function">
    <text evidence="1 10">Produces ATP from ADP in the presence of a proton gradient across the membrane. The gamma chain is believed to be important in regulating ATPase activity and the flow of protons through the CF(0) complex.</text>
</comment>
<comment type="similarity">
    <text evidence="3 10">Belongs to the ATPase gamma chain family.</text>
</comment>
<gene>
    <name evidence="10" type="primary">atpG</name>
    <name evidence="12" type="ORF">SAMN04488544_1642</name>
</gene>
<evidence type="ECO:0000256" key="8">
    <source>
        <dbReference type="ARBA" id="ARBA00023196"/>
    </source>
</evidence>
<feature type="compositionally biased region" description="Pro residues" evidence="11">
    <location>
        <begin position="296"/>
        <end position="305"/>
    </location>
</feature>
<dbReference type="InterPro" id="IPR035968">
    <property type="entry name" value="ATP_synth_F1_ATPase_gsu"/>
</dbReference>
<keyword evidence="5 10" id="KW-0375">Hydrogen ion transport</keyword>
<dbReference type="PRINTS" id="PR00126">
    <property type="entry name" value="ATPASEGAMMA"/>
</dbReference>
<dbReference type="PANTHER" id="PTHR11693:SF22">
    <property type="entry name" value="ATP SYNTHASE SUBUNIT GAMMA, MITOCHONDRIAL"/>
    <property type="match status" value="1"/>
</dbReference>
<keyword evidence="9 10" id="KW-0066">ATP synthesis</keyword>
<dbReference type="CDD" id="cd12151">
    <property type="entry name" value="F1-ATPase_gamma"/>
    <property type="match status" value="1"/>
</dbReference>
<dbReference type="AlphaFoldDB" id="A0A1H2M9K8"/>
<dbReference type="STRING" id="546874.SAMN04488544_1642"/>
<comment type="subcellular location">
    <subcellularLocation>
        <location evidence="10">Cell membrane</location>
        <topology evidence="10">Peripheral membrane protein</topology>
    </subcellularLocation>
    <subcellularLocation>
        <location evidence="2">Membrane</location>
        <topology evidence="2">Peripheral membrane protein</topology>
    </subcellularLocation>
</comment>
<evidence type="ECO:0000256" key="6">
    <source>
        <dbReference type="ARBA" id="ARBA00023065"/>
    </source>
</evidence>
<evidence type="ECO:0000256" key="9">
    <source>
        <dbReference type="ARBA" id="ARBA00023310"/>
    </source>
</evidence>
<dbReference type="Pfam" id="PF00231">
    <property type="entry name" value="ATP-synt"/>
    <property type="match status" value="1"/>
</dbReference>
<dbReference type="GO" id="GO:0046933">
    <property type="term" value="F:proton-transporting ATP synthase activity, rotational mechanism"/>
    <property type="evidence" value="ECO:0007669"/>
    <property type="project" value="UniProtKB-UniRule"/>
</dbReference>
<keyword evidence="7 10" id="KW-0472">Membrane</keyword>
<dbReference type="InterPro" id="IPR000131">
    <property type="entry name" value="ATP_synth_F1_gsu"/>
</dbReference>
<dbReference type="PANTHER" id="PTHR11693">
    <property type="entry name" value="ATP SYNTHASE GAMMA CHAIN"/>
    <property type="match status" value="1"/>
</dbReference>
<dbReference type="GO" id="GO:0005886">
    <property type="term" value="C:plasma membrane"/>
    <property type="evidence" value="ECO:0007669"/>
    <property type="project" value="UniProtKB-SubCell"/>
</dbReference>
<dbReference type="Gene3D" id="1.10.287.80">
    <property type="entry name" value="ATP synthase, gamma subunit, helix hairpin domain"/>
    <property type="match status" value="2"/>
</dbReference>